<feature type="domain" description="HTH cro/C1-type" evidence="1">
    <location>
        <begin position="12"/>
        <end position="67"/>
    </location>
</feature>
<proteinExistence type="predicted"/>
<dbReference type="SMART" id="SM00530">
    <property type="entry name" value="HTH_XRE"/>
    <property type="match status" value="1"/>
</dbReference>
<organism evidence="2">
    <name type="scientific">Micromonospora okii</name>
    <dbReference type="NCBI Taxonomy" id="1182970"/>
    <lineage>
        <taxon>Bacteria</taxon>
        <taxon>Bacillati</taxon>
        <taxon>Actinomycetota</taxon>
        <taxon>Actinomycetes</taxon>
        <taxon>Micromonosporales</taxon>
        <taxon>Micromonosporaceae</taxon>
        <taxon>Micromonospora</taxon>
    </lineage>
</organism>
<accession>A0A023GUN3</accession>
<dbReference type="Gene3D" id="1.10.260.40">
    <property type="entry name" value="lambda repressor-like DNA-binding domains"/>
    <property type="match status" value="1"/>
</dbReference>
<reference evidence="2" key="1">
    <citation type="submission" date="2011-05" db="EMBL/GenBank/DDBJ databases">
        <authorList>
            <person name="Ma H."/>
            <person name="Zhou Q."/>
            <person name="Igarashi Y."/>
            <person name="Tang G."/>
        </authorList>
    </citation>
    <scope>NUCLEOTIDE SEQUENCE</scope>
</reference>
<dbReference type="InterPro" id="IPR001387">
    <property type="entry name" value="Cro/C1-type_HTH"/>
</dbReference>
<dbReference type="Pfam" id="PF13560">
    <property type="entry name" value="HTH_31"/>
    <property type="match status" value="1"/>
</dbReference>
<dbReference type="InterPro" id="IPR010982">
    <property type="entry name" value="Lambda_DNA-bd_dom_sf"/>
</dbReference>
<dbReference type="EMBL" id="JN038178">
    <property type="protein sequence ID" value="AFJ52688.1"/>
    <property type="molecule type" value="Genomic_DNA"/>
</dbReference>
<dbReference type="AlphaFoldDB" id="A0A023GUN3"/>
<dbReference type="InterPro" id="IPR011990">
    <property type="entry name" value="TPR-like_helical_dom_sf"/>
</dbReference>
<reference evidence="2" key="2">
    <citation type="journal article" date="2013" name="Chem. Biol.">
        <title>Unconventional origin and hybrid system for construction of pyrrolopyrrole moiety in kosinostatin biosynthesis.</title>
        <authorList>
            <person name="Ma H.M."/>
            <person name="Zhou Q."/>
            <person name="Tang Y.M."/>
            <person name="Zhang Z."/>
            <person name="Chen Y.S."/>
            <person name="He H.Y."/>
            <person name="Pan H.X."/>
            <person name="Tang M.C."/>
            <person name="Gao J.F."/>
            <person name="Zhao S.Y."/>
            <person name="Igarashi Y."/>
            <person name="Tang G.L."/>
        </authorList>
    </citation>
    <scope>NUCLEOTIDE SEQUENCE</scope>
</reference>
<protein>
    <submittedName>
        <fullName evidence="2">Regulator</fullName>
    </submittedName>
</protein>
<dbReference type="GO" id="GO:0003677">
    <property type="term" value="F:DNA binding"/>
    <property type="evidence" value="ECO:0007669"/>
    <property type="project" value="InterPro"/>
</dbReference>
<sequence length="401" mass="42660">MANRDLPIGRRVARLRTRRQMTQQMLADRLGKSKSWVDKVERGVRTLDRYSVITEVATVLRVDPTLLLGRTTPPRTTSGATVAAGIDAVRAALARYDSHPDPYGPPTTPPNELSRRVGHAWLTYDHADYPALLRALPDLLGDTRHTHTAYRDDDTAGLLVQAYRITASVLVKLGEADLAWLAADRAIATATGNPPLSATAVVPLAQALRALGRAPLALAATLPAAHHTTTHRPPHDSPDMLPLRGALLVEAAHAAAACADADGVRELLDQAADIAAQVDDDTDPHHVGFGPATVALARITTTADLGNAHQAITRHTQVVASGQWRRLPVEHRAAFLLDIARAYLLVGDLLAAGRTLIHADRTAPAEVRLRPVARTVIADLARGGPLPADVAALATAVGLPV</sequence>
<evidence type="ECO:0000313" key="2">
    <source>
        <dbReference type="EMBL" id="AFJ52688.1"/>
    </source>
</evidence>
<evidence type="ECO:0000259" key="1">
    <source>
        <dbReference type="PROSITE" id="PS50943"/>
    </source>
</evidence>
<dbReference type="PROSITE" id="PS50943">
    <property type="entry name" value="HTH_CROC1"/>
    <property type="match status" value="1"/>
</dbReference>
<dbReference type="SUPFAM" id="SSF48452">
    <property type="entry name" value="TPR-like"/>
    <property type="match status" value="1"/>
</dbReference>
<dbReference type="CDD" id="cd00093">
    <property type="entry name" value="HTH_XRE"/>
    <property type="match status" value="1"/>
</dbReference>
<dbReference type="RefSeq" id="WP_229397717.1">
    <property type="nucleotide sequence ID" value="NZ_BBZF01000012.1"/>
</dbReference>
<dbReference type="SUPFAM" id="SSF47413">
    <property type="entry name" value="lambda repressor-like DNA-binding domains"/>
    <property type="match status" value="1"/>
</dbReference>
<name>A0A023GUN3_9ACTN</name>